<sequence>MGRISRFLWSLAERADWYAWPPKKLWRRMLRHYDRKAGMFNKPKPDPSVGDCQSSGEPGEAT</sequence>
<evidence type="ECO:0000313" key="2">
    <source>
        <dbReference type="EMBL" id="KKN10014.1"/>
    </source>
</evidence>
<gene>
    <name evidence="2" type="ORF">LCGC14_1040690</name>
</gene>
<accession>A0A0F9MW64</accession>
<dbReference type="EMBL" id="LAZR01004284">
    <property type="protein sequence ID" value="KKN10014.1"/>
    <property type="molecule type" value="Genomic_DNA"/>
</dbReference>
<feature type="region of interest" description="Disordered" evidence="1">
    <location>
        <begin position="39"/>
        <end position="62"/>
    </location>
</feature>
<comment type="caution">
    <text evidence="2">The sequence shown here is derived from an EMBL/GenBank/DDBJ whole genome shotgun (WGS) entry which is preliminary data.</text>
</comment>
<name>A0A0F9MW64_9ZZZZ</name>
<evidence type="ECO:0000256" key="1">
    <source>
        <dbReference type="SAM" id="MobiDB-lite"/>
    </source>
</evidence>
<reference evidence="2" key="1">
    <citation type="journal article" date="2015" name="Nature">
        <title>Complex archaea that bridge the gap between prokaryotes and eukaryotes.</title>
        <authorList>
            <person name="Spang A."/>
            <person name="Saw J.H."/>
            <person name="Jorgensen S.L."/>
            <person name="Zaremba-Niedzwiedzka K."/>
            <person name="Martijn J."/>
            <person name="Lind A.E."/>
            <person name="van Eijk R."/>
            <person name="Schleper C."/>
            <person name="Guy L."/>
            <person name="Ettema T.J."/>
        </authorList>
    </citation>
    <scope>NUCLEOTIDE SEQUENCE</scope>
</reference>
<proteinExistence type="predicted"/>
<dbReference type="AlphaFoldDB" id="A0A0F9MW64"/>
<organism evidence="2">
    <name type="scientific">marine sediment metagenome</name>
    <dbReference type="NCBI Taxonomy" id="412755"/>
    <lineage>
        <taxon>unclassified sequences</taxon>
        <taxon>metagenomes</taxon>
        <taxon>ecological metagenomes</taxon>
    </lineage>
</organism>
<protein>
    <submittedName>
        <fullName evidence="2">Uncharacterized protein</fullName>
    </submittedName>
</protein>